<feature type="region of interest" description="Disordered" evidence="1">
    <location>
        <begin position="148"/>
        <end position="170"/>
    </location>
</feature>
<organism evidence="2">
    <name type="scientific">marine sediment metagenome</name>
    <dbReference type="NCBI Taxonomy" id="412755"/>
    <lineage>
        <taxon>unclassified sequences</taxon>
        <taxon>metagenomes</taxon>
        <taxon>ecological metagenomes</taxon>
    </lineage>
</organism>
<sequence>MQSAEDTPQTSDIAEQTQQTLKKLESLISESLQLYELDNQKANTTDELVNSLRVITEYLGFSVNVLPAIFDLPADSNVIILPNLDIVIRKSNGKTEKRRLDQLEPEKITPLLEYIVPLFLTMIQKEKTSMVEKITFLRDVTSKLKQMQNIKTGGSPASSDTVGGGQTQNA</sequence>
<reference evidence="2" key="1">
    <citation type="journal article" date="2015" name="Nature">
        <title>Complex archaea that bridge the gap between prokaryotes and eukaryotes.</title>
        <authorList>
            <person name="Spang A."/>
            <person name="Saw J.H."/>
            <person name="Jorgensen S.L."/>
            <person name="Zaremba-Niedzwiedzka K."/>
            <person name="Martijn J."/>
            <person name="Lind A.E."/>
            <person name="van Eijk R."/>
            <person name="Schleper C."/>
            <person name="Guy L."/>
            <person name="Ettema T.J."/>
        </authorList>
    </citation>
    <scope>NUCLEOTIDE SEQUENCE</scope>
</reference>
<accession>A0A0F8XDE3</accession>
<dbReference type="AlphaFoldDB" id="A0A0F8XDE3"/>
<evidence type="ECO:0000256" key="1">
    <source>
        <dbReference type="SAM" id="MobiDB-lite"/>
    </source>
</evidence>
<proteinExistence type="predicted"/>
<comment type="caution">
    <text evidence="2">The sequence shown here is derived from an EMBL/GenBank/DDBJ whole genome shotgun (WGS) entry which is preliminary data.</text>
</comment>
<name>A0A0F8XDE3_9ZZZZ</name>
<feature type="compositionally biased region" description="Polar residues" evidence="1">
    <location>
        <begin position="148"/>
        <end position="161"/>
    </location>
</feature>
<evidence type="ECO:0000313" key="2">
    <source>
        <dbReference type="EMBL" id="KKK40254.1"/>
    </source>
</evidence>
<dbReference type="EMBL" id="LAZR01070490">
    <property type="protein sequence ID" value="KKK40254.1"/>
    <property type="molecule type" value="Genomic_DNA"/>
</dbReference>
<protein>
    <submittedName>
        <fullName evidence="2">Uncharacterized protein</fullName>
    </submittedName>
</protein>
<gene>
    <name evidence="2" type="ORF">LCGC14_3117530</name>
</gene>